<protein>
    <recommendedName>
        <fullName evidence="1">DUF6429 domain-containing protein</fullName>
    </recommendedName>
</protein>
<organism evidence="2 3">
    <name type="scientific">Rhizobium leguminosarum</name>
    <dbReference type="NCBI Taxonomy" id="384"/>
    <lineage>
        <taxon>Bacteria</taxon>
        <taxon>Pseudomonadati</taxon>
        <taxon>Pseudomonadota</taxon>
        <taxon>Alphaproteobacteria</taxon>
        <taxon>Hyphomicrobiales</taxon>
        <taxon>Rhizobiaceae</taxon>
        <taxon>Rhizobium/Agrobacterium group</taxon>
        <taxon>Rhizobium</taxon>
    </lineage>
</organism>
<gene>
    <name evidence="2" type="ORF">CUJ84_Chr003076</name>
</gene>
<dbReference type="RefSeq" id="WP_075224075.1">
    <property type="nucleotide sequence ID" value="NZ_CP025012.1"/>
</dbReference>
<dbReference type="Pfam" id="PF20008">
    <property type="entry name" value="DUF6429"/>
    <property type="match status" value="1"/>
</dbReference>
<dbReference type="Proteomes" id="UP000238523">
    <property type="component" value="Chromosome"/>
</dbReference>
<feature type="domain" description="DUF6429" evidence="1">
    <location>
        <begin position="4"/>
        <end position="73"/>
    </location>
</feature>
<evidence type="ECO:0000313" key="3">
    <source>
        <dbReference type="Proteomes" id="UP000238523"/>
    </source>
</evidence>
<evidence type="ECO:0000313" key="2">
    <source>
        <dbReference type="EMBL" id="AUW43420.1"/>
    </source>
</evidence>
<accession>A0A2K9Z5G6</accession>
<reference evidence="2 3" key="1">
    <citation type="submission" date="2017-11" db="EMBL/GenBank/DDBJ databases">
        <title>Complete genome of Rhizobium leguminosarum Norway, an ineffective micro-symbiont.</title>
        <authorList>
            <person name="Hoffrichter A."/>
            <person name="Liang J."/>
            <person name="Brachmann A."/>
            <person name="Marin M."/>
        </authorList>
    </citation>
    <scope>NUCLEOTIDE SEQUENCE [LARGE SCALE GENOMIC DNA]</scope>
    <source>
        <strain evidence="2 3">Norway</strain>
    </source>
</reference>
<dbReference type="AlphaFoldDB" id="A0A2K9Z5G6"/>
<sequence length="77" mass="8790">MEIDEEKIDDAVLALLWLTLHDGDHAWKGFDWGVMDRLHQKGLIANPAGKAKSVVLSDEGLRRSEELFRALFMRPTE</sequence>
<dbReference type="EMBL" id="CP025012">
    <property type="protein sequence ID" value="AUW43420.1"/>
    <property type="molecule type" value="Genomic_DNA"/>
</dbReference>
<proteinExistence type="predicted"/>
<name>A0A2K9Z5G6_RHILE</name>
<dbReference type="InterPro" id="IPR045489">
    <property type="entry name" value="DUF6429"/>
</dbReference>
<evidence type="ECO:0000259" key="1">
    <source>
        <dbReference type="Pfam" id="PF20008"/>
    </source>
</evidence>